<comment type="caution">
    <text evidence="1">The sequence shown here is derived from an EMBL/GenBank/DDBJ whole genome shotgun (WGS) entry which is preliminary data.</text>
</comment>
<name>A0ABQ9GYA9_9NEOP</name>
<keyword evidence="2" id="KW-1185">Reference proteome</keyword>
<evidence type="ECO:0008006" key="3">
    <source>
        <dbReference type="Google" id="ProtNLM"/>
    </source>
</evidence>
<evidence type="ECO:0000313" key="1">
    <source>
        <dbReference type="EMBL" id="KAJ8877008.1"/>
    </source>
</evidence>
<dbReference type="EMBL" id="JARBHB010000008">
    <property type="protein sequence ID" value="KAJ8877008.1"/>
    <property type="molecule type" value="Genomic_DNA"/>
</dbReference>
<gene>
    <name evidence="1" type="ORF">PR048_021460</name>
</gene>
<accession>A0ABQ9GYA9</accession>
<protein>
    <recommendedName>
        <fullName evidence="3">DDE Tnp4 domain-containing protein</fullName>
    </recommendedName>
</protein>
<sequence length="198" mass="22520">MQNCCRLSCHEHFPHTRSLAGRVQQRRRYGKTLRGNLNIAGNIGAVDGKHVAIMPPPGSVSRELSLEKNMRYVLVVDDAFLLREYIMEPFSRKVATPARKINYRVFAIIVERFGVLQKPISLIDFTKVHHIVMAYCSLHNFLLSKVPHQYIPLECLDEEKFESGNVTPGTHCNESMSLSKTACHPTNSAELVRELFVE</sequence>
<proteinExistence type="predicted"/>
<organism evidence="1 2">
    <name type="scientific">Dryococelus australis</name>
    <dbReference type="NCBI Taxonomy" id="614101"/>
    <lineage>
        <taxon>Eukaryota</taxon>
        <taxon>Metazoa</taxon>
        <taxon>Ecdysozoa</taxon>
        <taxon>Arthropoda</taxon>
        <taxon>Hexapoda</taxon>
        <taxon>Insecta</taxon>
        <taxon>Pterygota</taxon>
        <taxon>Neoptera</taxon>
        <taxon>Polyneoptera</taxon>
        <taxon>Phasmatodea</taxon>
        <taxon>Verophasmatodea</taxon>
        <taxon>Anareolatae</taxon>
        <taxon>Phasmatidae</taxon>
        <taxon>Eurycanthinae</taxon>
        <taxon>Dryococelus</taxon>
    </lineage>
</organism>
<dbReference type="Proteomes" id="UP001159363">
    <property type="component" value="Chromosome 7"/>
</dbReference>
<evidence type="ECO:0000313" key="2">
    <source>
        <dbReference type="Proteomes" id="UP001159363"/>
    </source>
</evidence>
<reference evidence="1 2" key="1">
    <citation type="submission" date="2023-02" db="EMBL/GenBank/DDBJ databases">
        <title>LHISI_Scaffold_Assembly.</title>
        <authorList>
            <person name="Stuart O.P."/>
            <person name="Cleave R."/>
            <person name="Magrath M.J.L."/>
            <person name="Mikheyev A.S."/>
        </authorList>
    </citation>
    <scope>NUCLEOTIDE SEQUENCE [LARGE SCALE GENOMIC DNA]</scope>
    <source>
        <strain evidence="1">Daus_M_001</strain>
        <tissue evidence="1">Leg muscle</tissue>
    </source>
</reference>